<evidence type="ECO:0000313" key="2">
    <source>
        <dbReference type="EMBL" id="KZP31955.1"/>
    </source>
</evidence>
<name>A0A166URR6_9AGAM</name>
<organism evidence="2 3">
    <name type="scientific">Athelia psychrophila</name>
    <dbReference type="NCBI Taxonomy" id="1759441"/>
    <lineage>
        <taxon>Eukaryota</taxon>
        <taxon>Fungi</taxon>
        <taxon>Dikarya</taxon>
        <taxon>Basidiomycota</taxon>
        <taxon>Agaricomycotina</taxon>
        <taxon>Agaricomycetes</taxon>
        <taxon>Agaricomycetidae</taxon>
        <taxon>Atheliales</taxon>
        <taxon>Atheliaceae</taxon>
        <taxon>Athelia</taxon>
    </lineage>
</organism>
<feature type="region of interest" description="Disordered" evidence="1">
    <location>
        <begin position="45"/>
        <end position="85"/>
    </location>
</feature>
<feature type="region of interest" description="Disordered" evidence="1">
    <location>
        <begin position="114"/>
        <end position="138"/>
    </location>
</feature>
<feature type="region of interest" description="Disordered" evidence="1">
    <location>
        <begin position="175"/>
        <end position="203"/>
    </location>
</feature>
<dbReference type="EMBL" id="KV417487">
    <property type="protein sequence ID" value="KZP31955.1"/>
    <property type="molecule type" value="Genomic_DNA"/>
</dbReference>
<feature type="compositionally biased region" description="Polar residues" evidence="1">
    <location>
        <begin position="119"/>
        <end position="129"/>
    </location>
</feature>
<reference evidence="2 3" key="1">
    <citation type="journal article" date="2016" name="Mol. Biol. Evol.">
        <title>Comparative Genomics of Early-Diverging Mushroom-Forming Fungi Provides Insights into the Origins of Lignocellulose Decay Capabilities.</title>
        <authorList>
            <person name="Nagy L.G."/>
            <person name="Riley R."/>
            <person name="Tritt A."/>
            <person name="Adam C."/>
            <person name="Daum C."/>
            <person name="Floudas D."/>
            <person name="Sun H."/>
            <person name="Yadav J.S."/>
            <person name="Pangilinan J."/>
            <person name="Larsson K.H."/>
            <person name="Matsuura K."/>
            <person name="Barry K."/>
            <person name="Labutti K."/>
            <person name="Kuo R."/>
            <person name="Ohm R.A."/>
            <person name="Bhattacharya S.S."/>
            <person name="Shirouzu T."/>
            <person name="Yoshinaga Y."/>
            <person name="Martin F.M."/>
            <person name="Grigoriev I.V."/>
            <person name="Hibbett D.S."/>
        </authorList>
    </citation>
    <scope>NUCLEOTIDE SEQUENCE [LARGE SCALE GENOMIC DNA]</scope>
    <source>
        <strain evidence="2 3">CBS 109695</strain>
    </source>
</reference>
<sequence>MTINLGTSSAAALVPPRAYILLKMVRSAAHADAMAVAMASSRPRNDFARATPPRASRPFTLVSSGEDDTAQHGTEPRLHPATQAPSLASSRPYILGFDHHIYCVSRAESLHEQAHSHSLMGSSAGSRPSTNDDDSYLSASPRAFDGGVWLEDGPVIVPSQVAFYRASSSHAHLSRSHLSAHQFHPTSKMGTTANSEAAQTRHT</sequence>
<feature type="compositionally biased region" description="Polar residues" evidence="1">
    <location>
        <begin position="184"/>
        <end position="203"/>
    </location>
</feature>
<proteinExistence type="predicted"/>
<keyword evidence="3" id="KW-1185">Reference proteome</keyword>
<protein>
    <submittedName>
        <fullName evidence="2">Uncharacterized protein</fullName>
    </submittedName>
</protein>
<gene>
    <name evidence="2" type="ORF">FIBSPDRAFT_848938</name>
</gene>
<accession>A0A166URR6</accession>
<evidence type="ECO:0000256" key="1">
    <source>
        <dbReference type="SAM" id="MobiDB-lite"/>
    </source>
</evidence>
<dbReference type="Proteomes" id="UP000076532">
    <property type="component" value="Unassembled WGS sequence"/>
</dbReference>
<dbReference type="AlphaFoldDB" id="A0A166URR6"/>
<evidence type="ECO:0000313" key="3">
    <source>
        <dbReference type="Proteomes" id="UP000076532"/>
    </source>
</evidence>